<evidence type="ECO:0000313" key="4">
    <source>
        <dbReference type="Proteomes" id="UP000193427"/>
    </source>
</evidence>
<feature type="signal peptide" evidence="2">
    <location>
        <begin position="1"/>
        <end position="28"/>
    </location>
</feature>
<dbReference type="AlphaFoldDB" id="A0A1W6L9N2"/>
<accession>A0A1W6L9N2</accession>
<dbReference type="OrthoDB" id="8673369at2"/>
<evidence type="ECO:0000256" key="2">
    <source>
        <dbReference type="SAM" id="SignalP"/>
    </source>
</evidence>
<name>A0A1W6L9N2_9BURK</name>
<gene>
    <name evidence="3" type="ORF">A4W93_14175</name>
</gene>
<feature type="chain" id="PRO_5043646645" evidence="2">
    <location>
        <begin position="29"/>
        <end position="224"/>
    </location>
</feature>
<evidence type="ECO:0000256" key="1">
    <source>
        <dbReference type="SAM" id="MobiDB-lite"/>
    </source>
</evidence>
<organism evidence="3 4">
    <name type="scientific">Piscinibacter gummiphilus</name>
    <dbReference type="NCBI Taxonomy" id="946333"/>
    <lineage>
        <taxon>Bacteria</taxon>
        <taxon>Pseudomonadati</taxon>
        <taxon>Pseudomonadota</taxon>
        <taxon>Betaproteobacteria</taxon>
        <taxon>Burkholderiales</taxon>
        <taxon>Sphaerotilaceae</taxon>
        <taxon>Piscinibacter</taxon>
    </lineage>
</organism>
<dbReference type="Pfam" id="PF11218">
    <property type="entry name" value="DUF3011"/>
    <property type="match status" value="1"/>
</dbReference>
<dbReference type="KEGG" id="rgu:A4W93_14175"/>
<proteinExistence type="predicted"/>
<keyword evidence="2" id="KW-0732">Signal</keyword>
<keyword evidence="4" id="KW-1185">Reference proteome</keyword>
<sequence length="224" mass="24257">MAQTFRGIGIRLLAACLVLSGMPRVAVAGQEVRCESHGMRRAYCNTGRHGTVRLLDSSGLWPCKENDTWGTETEGIWVDRGCKGRFFVGDESRHDDHKTAAIVAGAVGVGLLAAILASKNKRDDATPSPTPPAPEPGDTPVPYWAIGSYHGYTPAVRIEATMQVGSNGRVNIQSSAGTARGAWSGRDRIRVDDGSTYTVTRTGDGLRITRDSNRAVYTDYYRDR</sequence>
<dbReference type="STRING" id="946333.A4W93_14175"/>
<protein>
    <submittedName>
        <fullName evidence="3">Uncharacterized protein</fullName>
    </submittedName>
</protein>
<evidence type="ECO:0000313" key="3">
    <source>
        <dbReference type="EMBL" id="ARN20953.1"/>
    </source>
</evidence>
<dbReference type="InterPro" id="IPR021381">
    <property type="entry name" value="DUF3011"/>
</dbReference>
<feature type="compositionally biased region" description="Pro residues" evidence="1">
    <location>
        <begin position="128"/>
        <end position="139"/>
    </location>
</feature>
<reference evidence="3 4" key="1">
    <citation type="submission" date="2016-04" db="EMBL/GenBank/DDBJ databases">
        <title>Complete genome sequence of natural rubber-degrading, novel Gram-negative bacterium, Rhizobacter gummiphilus strain NS21.</title>
        <authorList>
            <person name="Tabata M."/>
            <person name="Kasai D."/>
            <person name="Fukuda M."/>
        </authorList>
    </citation>
    <scope>NUCLEOTIDE SEQUENCE [LARGE SCALE GENOMIC DNA]</scope>
    <source>
        <strain evidence="3 4">NS21</strain>
    </source>
</reference>
<dbReference type="EMBL" id="CP015118">
    <property type="protein sequence ID" value="ARN20953.1"/>
    <property type="molecule type" value="Genomic_DNA"/>
</dbReference>
<feature type="region of interest" description="Disordered" evidence="1">
    <location>
        <begin position="120"/>
        <end position="140"/>
    </location>
</feature>
<dbReference type="Proteomes" id="UP000193427">
    <property type="component" value="Chromosome"/>
</dbReference>
<dbReference type="RefSeq" id="WP_157782158.1">
    <property type="nucleotide sequence ID" value="NZ_BSPR01000007.1"/>
</dbReference>